<evidence type="ECO:0000256" key="1">
    <source>
        <dbReference type="SAM" id="MobiDB-lite"/>
    </source>
</evidence>
<accession>A0ABP7SC54</accession>
<reference evidence="3" key="1">
    <citation type="journal article" date="2019" name="Int. J. Syst. Evol. Microbiol.">
        <title>The Global Catalogue of Microorganisms (GCM) 10K type strain sequencing project: providing services to taxonomists for standard genome sequencing and annotation.</title>
        <authorList>
            <consortium name="The Broad Institute Genomics Platform"/>
            <consortium name="The Broad Institute Genome Sequencing Center for Infectious Disease"/>
            <person name="Wu L."/>
            <person name="Ma J."/>
        </authorList>
    </citation>
    <scope>NUCLEOTIDE SEQUENCE [LARGE SCALE GENOMIC DNA]</scope>
    <source>
        <strain evidence="3">JCM 17027</strain>
    </source>
</reference>
<dbReference type="SUPFAM" id="SSF140959">
    <property type="entry name" value="Indolic compounds 2,3-dioxygenase-like"/>
    <property type="match status" value="1"/>
</dbReference>
<evidence type="ECO:0000313" key="3">
    <source>
        <dbReference type="Proteomes" id="UP001500034"/>
    </source>
</evidence>
<protein>
    <submittedName>
        <fullName evidence="2">Uncharacterized protein</fullName>
    </submittedName>
</protein>
<dbReference type="RefSeq" id="WP_345597087.1">
    <property type="nucleotide sequence ID" value="NZ_BAABCQ010000203.1"/>
</dbReference>
<evidence type="ECO:0000313" key="2">
    <source>
        <dbReference type="EMBL" id="GAA4009711.1"/>
    </source>
</evidence>
<dbReference type="InterPro" id="IPR015029">
    <property type="entry name" value="PrnB"/>
</dbReference>
<proteinExistence type="predicted"/>
<dbReference type="InterPro" id="IPR037217">
    <property type="entry name" value="Trp/Indoleamine_2_3_dOase-like"/>
</dbReference>
<dbReference type="Gene3D" id="1.20.58.480">
    <property type="match status" value="1"/>
</dbReference>
<dbReference type="EMBL" id="BAABCQ010000203">
    <property type="protein sequence ID" value="GAA4009711.1"/>
    <property type="molecule type" value="Genomic_DNA"/>
</dbReference>
<dbReference type="Proteomes" id="UP001500034">
    <property type="component" value="Unassembled WGS sequence"/>
</dbReference>
<sequence>MIAEPSEFSAARENEYDEEVAGRDPLGADAVLIHLPEVNERGDLTWLKEQARALAAASVDVSTAVDACAGLRDLGFLVASAVRHAPELDISPLEPALLRLGALAGEVPRDTVYSYSTRNPRGVRRRSFTGTAEEELFIDSVAQASARLNDAVQHLADVLHADRTAPANTDGADGPTVTALRTARSSVKVLQANLLRVKRHVTPQFFSSRLRPYFPTFTVGGQAYAAPGGAQMPLLAVDVMLFAHAAGDSEAGAWHQTYLEENLRYLPPAHRAVCDAARARAASGAGGRTLAGLAVETGNQDDFIGLLQDVLRFRYPHRQLARNNMLVRPDGSLGSGGYTDGVLDRIIELNKDVLYPMEGGR</sequence>
<dbReference type="Gene3D" id="1.20.58.1320">
    <property type="match status" value="1"/>
</dbReference>
<comment type="caution">
    <text evidence="2">The sequence shown here is derived from an EMBL/GenBank/DDBJ whole genome shotgun (WGS) entry which is preliminary data.</text>
</comment>
<gene>
    <name evidence="2" type="ORF">GCM10022384_64010</name>
</gene>
<feature type="region of interest" description="Disordered" evidence="1">
    <location>
        <begin position="1"/>
        <end position="20"/>
    </location>
</feature>
<organism evidence="2 3">
    <name type="scientific">Streptomyces marokkonensis</name>
    <dbReference type="NCBI Taxonomy" id="324855"/>
    <lineage>
        <taxon>Bacteria</taxon>
        <taxon>Bacillati</taxon>
        <taxon>Actinomycetota</taxon>
        <taxon>Actinomycetes</taxon>
        <taxon>Kitasatosporales</taxon>
        <taxon>Streptomycetaceae</taxon>
        <taxon>Streptomyces</taxon>
    </lineage>
</organism>
<keyword evidence="3" id="KW-1185">Reference proteome</keyword>
<name>A0ABP7SC54_9ACTN</name>
<dbReference type="Pfam" id="PF08933">
    <property type="entry name" value="PrnB"/>
    <property type="match status" value="1"/>
</dbReference>